<dbReference type="SUPFAM" id="SSF53474">
    <property type="entry name" value="alpha/beta-Hydrolases"/>
    <property type="match status" value="1"/>
</dbReference>
<dbReference type="Proteomes" id="UP000182835">
    <property type="component" value="Unassembled WGS sequence"/>
</dbReference>
<dbReference type="PANTHER" id="PTHR47751">
    <property type="entry name" value="SUPERFAMILY HYDROLASE, PUTATIVE (AFU_ORTHOLOGUE AFUA_2G16580)-RELATED"/>
    <property type="match status" value="1"/>
</dbReference>
<proteinExistence type="predicted"/>
<accession>A0A1L8R5B9</accession>
<dbReference type="PANTHER" id="PTHR47751:SF1">
    <property type="entry name" value="SUPERFAMILY HYDROLASE, PUTATIVE (AFU_ORTHOLOGUE AFUA_2G16580)-RELATED"/>
    <property type="match status" value="1"/>
</dbReference>
<dbReference type="InterPro" id="IPR041127">
    <property type="entry name" value="PET_hydrolase/cutinase-like"/>
</dbReference>
<organism evidence="2 3">
    <name type="scientific">Enterococcus canintestini</name>
    <dbReference type="NCBI Taxonomy" id="317010"/>
    <lineage>
        <taxon>Bacteria</taxon>
        <taxon>Bacillati</taxon>
        <taxon>Bacillota</taxon>
        <taxon>Bacilli</taxon>
        <taxon>Lactobacillales</taxon>
        <taxon>Enterococcaceae</taxon>
        <taxon>Enterococcus</taxon>
    </lineage>
</organism>
<dbReference type="AlphaFoldDB" id="A0A1L8R5B9"/>
<gene>
    <name evidence="2" type="ORF">RU96_GL000506</name>
</gene>
<dbReference type="InterPro" id="IPR051411">
    <property type="entry name" value="Polyketide_trans_af380"/>
</dbReference>
<sequence length="311" mass="34205">MVDKKTVTFKGRHFNLVGDIFVPNNFDAHKKYPALVVSHPTSSVGEQTSGLYAERLAQNGFVTIAFDASYQGRSEGDPRNTEDPFVRTEDISSAIDYLVTLNYVDENRIGAVGICAGGGYTINAAKTERRIKAVAGVAPANIGATFRGAFGPEDNLLAMLDKIGQQRTAEARGADVLEVNWIPNSPKELKESGMTDIDFVEAVDYYRTDRGYNSLATNLVPFTNYAAILGFDTNILLEKFLTQPLQIIVGDKVGGFASYRNGFEVYTRAASKEKDILVLPNISHYDLYDQPKAVDPAVEKLTAFFEKYLTV</sequence>
<comment type="caution">
    <text evidence="2">The sequence shown here is derived from an EMBL/GenBank/DDBJ whole genome shotgun (WGS) entry which is preliminary data.</text>
</comment>
<dbReference type="STRING" id="317010.RU96_GL000506"/>
<feature type="domain" description="PET hydrolase/cutinase-like" evidence="1">
    <location>
        <begin position="18"/>
        <end position="152"/>
    </location>
</feature>
<reference evidence="2 3" key="1">
    <citation type="submission" date="2014-12" db="EMBL/GenBank/DDBJ databases">
        <title>Draft genome sequences of 29 type strains of Enterococci.</title>
        <authorList>
            <person name="Zhong Z."/>
            <person name="Sun Z."/>
            <person name="Liu W."/>
            <person name="Zhang W."/>
            <person name="Zhang H."/>
        </authorList>
    </citation>
    <scope>NUCLEOTIDE SEQUENCE [LARGE SCALE GENOMIC DNA]</scope>
    <source>
        <strain evidence="2 3">DSM 21207</strain>
    </source>
</reference>
<evidence type="ECO:0000259" key="1">
    <source>
        <dbReference type="Pfam" id="PF12740"/>
    </source>
</evidence>
<dbReference type="Gene3D" id="3.40.50.1820">
    <property type="entry name" value="alpha/beta hydrolase"/>
    <property type="match status" value="1"/>
</dbReference>
<dbReference type="RefSeq" id="WP_071865043.1">
    <property type="nucleotide sequence ID" value="NZ_JBHLVQ010000018.1"/>
</dbReference>
<dbReference type="Pfam" id="PF12740">
    <property type="entry name" value="PETase"/>
    <property type="match status" value="1"/>
</dbReference>
<evidence type="ECO:0000313" key="3">
    <source>
        <dbReference type="Proteomes" id="UP000182835"/>
    </source>
</evidence>
<dbReference type="EMBL" id="JXKG01000012">
    <property type="protein sequence ID" value="OJG14931.1"/>
    <property type="molecule type" value="Genomic_DNA"/>
</dbReference>
<name>A0A1L8R5B9_9ENTE</name>
<dbReference type="OrthoDB" id="9805123at2"/>
<dbReference type="InterPro" id="IPR029058">
    <property type="entry name" value="AB_hydrolase_fold"/>
</dbReference>
<protein>
    <recommendedName>
        <fullName evidence="1">PET hydrolase/cutinase-like domain-containing protein</fullName>
    </recommendedName>
</protein>
<dbReference type="Gene3D" id="1.10.10.800">
    <property type="match status" value="1"/>
</dbReference>
<evidence type="ECO:0000313" key="2">
    <source>
        <dbReference type="EMBL" id="OJG14931.1"/>
    </source>
</evidence>